<feature type="compositionally biased region" description="Basic residues" evidence="1">
    <location>
        <begin position="39"/>
        <end position="49"/>
    </location>
</feature>
<feature type="region of interest" description="Disordered" evidence="1">
    <location>
        <begin position="91"/>
        <end position="125"/>
    </location>
</feature>
<sequence length="267" mass="28817">TRRSSVRRLRRGGPASRGRRLGRRAWSARPCSAASPGRRPCRRTGRAGKRCGCPATATGATPSCSTSSGTWLAPRGRAACPRSGSAISRSRGVGRCHSATPATKRASTSMSGSICRPKSAPRPRRGRTFGWRPSCCRTRPAFRLGCGCRATPRSSAWRRRRPEWTGCWSTTPSSASSAARTRAPLGCAGSGPGAATTPTCTCACAARPAKRSAETRPRRRQGTAVTPLWLGGSPRKRGSRRRAPRPPNRRRLYRPPAPRFCTRHRFA</sequence>
<accession>A0A6J4IA02</accession>
<feature type="non-terminal residue" evidence="2">
    <location>
        <position position="1"/>
    </location>
</feature>
<dbReference type="AlphaFoldDB" id="A0A6J4IA02"/>
<feature type="compositionally biased region" description="Basic residues" evidence="1">
    <location>
        <begin position="234"/>
        <end position="253"/>
    </location>
</feature>
<feature type="non-terminal residue" evidence="2">
    <location>
        <position position="267"/>
    </location>
</feature>
<feature type="region of interest" description="Disordered" evidence="1">
    <location>
        <begin position="211"/>
        <end position="258"/>
    </location>
</feature>
<protein>
    <submittedName>
        <fullName evidence="2">Penicillin-insensitive murein endopeptidase</fullName>
    </submittedName>
</protein>
<reference evidence="2" key="1">
    <citation type="submission" date="2020-02" db="EMBL/GenBank/DDBJ databases">
        <authorList>
            <person name="Meier V. D."/>
        </authorList>
    </citation>
    <scope>NUCLEOTIDE SEQUENCE</scope>
    <source>
        <strain evidence="2">AVDCRST_MAG08</strain>
    </source>
</reference>
<gene>
    <name evidence="2" type="ORF">AVDCRST_MAG08-1866</name>
</gene>
<evidence type="ECO:0000313" key="2">
    <source>
        <dbReference type="EMBL" id="CAA9246219.1"/>
    </source>
</evidence>
<organism evidence="2">
    <name type="scientific">uncultured Acetobacteraceae bacterium</name>
    <dbReference type="NCBI Taxonomy" id="169975"/>
    <lineage>
        <taxon>Bacteria</taxon>
        <taxon>Pseudomonadati</taxon>
        <taxon>Pseudomonadota</taxon>
        <taxon>Alphaproteobacteria</taxon>
        <taxon>Acetobacterales</taxon>
        <taxon>Acetobacteraceae</taxon>
        <taxon>environmental samples</taxon>
    </lineage>
</organism>
<proteinExistence type="predicted"/>
<dbReference type="EMBL" id="CADCTG010000155">
    <property type="protein sequence ID" value="CAA9246219.1"/>
    <property type="molecule type" value="Genomic_DNA"/>
</dbReference>
<feature type="compositionally biased region" description="Basic residues" evidence="1">
    <location>
        <begin position="1"/>
        <end position="23"/>
    </location>
</feature>
<name>A0A6J4IA02_9PROT</name>
<feature type="region of interest" description="Disordered" evidence="1">
    <location>
        <begin position="1"/>
        <end position="52"/>
    </location>
</feature>
<evidence type="ECO:0000256" key="1">
    <source>
        <dbReference type="SAM" id="MobiDB-lite"/>
    </source>
</evidence>